<evidence type="ECO:0000256" key="2">
    <source>
        <dbReference type="ARBA" id="ARBA00022692"/>
    </source>
</evidence>
<evidence type="ECO:0000313" key="6">
    <source>
        <dbReference type="EMBL" id="WPU91024.1"/>
    </source>
</evidence>
<dbReference type="RefSeq" id="WP_321560193.1">
    <property type="nucleotide sequence ID" value="NZ_CP139558.1"/>
</dbReference>
<comment type="subcellular location">
    <subcellularLocation>
        <location evidence="1">Membrane</location>
        <topology evidence="1">Multi-pass membrane protein</topology>
    </subcellularLocation>
</comment>
<evidence type="ECO:0000256" key="1">
    <source>
        <dbReference type="ARBA" id="ARBA00004141"/>
    </source>
</evidence>
<reference evidence="6 7" key="1">
    <citation type="submission" date="2023-11" db="EMBL/GenBank/DDBJ databases">
        <title>Analysis of the Genomes of Mucilaginibacter gossypii cycad 4 and M. sabulilitoris SNA2: microbes with the potential for plant growth promotion.</title>
        <authorList>
            <person name="Hirsch A.M."/>
            <person name="Humm E."/>
            <person name="Rubbi M."/>
            <person name="Del Vecchio G."/>
            <person name="Ha S.M."/>
            <person name="Pellegrini M."/>
            <person name="Gunsalus R.P."/>
        </authorList>
    </citation>
    <scope>NUCLEOTIDE SEQUENCE [LARGE SCALE GENOMIC DNA]</scope>
    <source>
        <strain evidence="6 7">SNA2</strain>
    </source>
</reference>
<feature type="transmembrane region" description="Helical" evidence="5">
    <location>
        <begin position="99"/>
        <end position="117"/>
    </location>
</feature>
<accession>A0ABZ0TH38</accession>
<feature type="transmembrane region" description="Helical" evidence="5">
    <location>
        <begin position="44"/>
        <end position="64"/>
    </location>
</feature>
<gene>
    <name evidence="6" type="ORF">SNE25_17025</name>
</gene>
<keyword evidence="4 5" id="KW-0472">Membrane</keyword>
<organism evidence="6 7">
    <name type="scientific">Mucilaginibacter sabulilitoris</name>
    <dbReference type="NCBI Taxonomy" id="1173583"/>
    <lineage>
        <taxon>Bacteria</taxon>
        <taxon>Pseudomonadati</taxon>
        <taxon>Bacteroidota</taxon>
        <taxon>Sphingobacteriia</taxon>
        <taxon>Sphingobacteriales</taxon>
        <taxon>Sphingobacteriaceae</taxon>
        <taxon>Mucilaginibacter</taxon>
    </lineage>
</organism>
<evidence type="ECO:0000256" key="4">
    <source>
        <dbReference type="ARBA" id="ARBA00023136"/>
    </source>
</evidence>
<dbReference type="InterPro" id="IPR032808">
    <property type="entry name" value="DoxX"/>
</dbReference>
<evidence type="ECO:0000256" key="3">
    <source>
        <dbReference type="ARBA" id="ARBA00022989"/>
    </source>
</evidence>
<keyword evidence="2 5" id="KW-0812">Transmembrane</keyword>
<name>A0ABZ0TH38_9SPHI</name>
<sequence>MKPATVKIIYWVLTILFVLAMLGDGFGGVSQQQAGKDVMTHLGYPFYLLIILGSAKLLGAVAVLQNSFKTIKEWAYAGFAFSFIGAFASRAFAHDTGAFLILPLIMLAYMFVTYYFWKKFEQIKQAR</sequence>
<evidence type="ECO:0000313" key="7">
    <source>
        <dbReference type="Proteomes" id="UP001324380"/>
    </source>
</evidence>
<feature type="transmembrane region" description="Helical" evidence="5">
    <location>
        <begin position="76"/>
        <end position="93"/>
    </location>
</feature>
<evidence type="ECO:0000256" key="5">
    <source>
        <dbReference type="SAM" id="Phobius"/>
    </source>
</evidence>
<keyword evidence="7" id="KW-1185">Reference proteome</keyword>
<keyword evidence="3 5" id="KW-1133">Transmembrane helix</keyword>
<dbReference type="Proteomes" id="UP001324380">
    <property type="component" value="Chromosome"/>
</dbReference>
<dbReference type="EMBL" id="CP139558">
    <property type="protein sequence ID" value="WPU91024.1"/>
    <property type="molecule type" value="Genomic_DNA"/>
</dbReference>
<dbReference type="PIRSF" id="PIRSF030066">
    <property type="entry name" value="UCP030066"/>
    <property type="match status" value="1"/>
</dbReference>
<dbReference type="Pfam" id="PF13564">
    <property type="entry name" value="DoxX_2"/>
    <property type="match status" value="1"/>
</dbReference>
<dbReference type="InterPro" id="IPR016944">
    <property type="entry name" value="UCP030066"/>
</dbReference>
<proteinExistence type="predicted"/>
<protein>
    <submittedName>
        <fullName evidence="6">DoxX family protein</fullName>
    </submittedName>
</protein>